<organism evidence="2">
    <name type="scientific">Rhizophora mucronata</name>
    <name type="common">Asiatic mangrove</name>
    <dbReference type="NCBI Taxonomy" id="61149"/>
    <lineage>
        <taxon>Eukaryota</taxon>
        <taxon>Viridiplantae</taxon>
        <taxon>Streptophyta</taxon>
        <taxon>Embryophyta</taxon>
        <taxon>Tracheophyta</taxon>
        <taxon>Spermatophyta</taxon>
        <taxon>Magnoliopsida</taxon>
        <taxon>eudicotyledons</taxon>
        <taxon>Gunneridae</taxon>
        <taxon>Pentapetalae</taxon>
        <taxon>rosids</taxon>
        <taxon>fabids</taxon>
        <taxon>Malpighiales</taxon>
        <taxon>Rhizophoraceae</taxon>
        <taxon>Rhizophora</taxon>
    </lineage>
</organism>
<sequence length="26" mass="2860">MLDISAETAQGIPRFERAPCMIPQGK</sequence>
<feature type="region of interest" description="Disordered" evidence="1">
    <location>
        <begin position="1"/>
        <end position="26"/>
    </location>
</feature>
<name>A0A2P2P4X6_RHIMU</name>
<dbReference type="EMBL" id="GGEC01069308">
    <property type="protein sequence ID" value="MBX49792.1"/>
    <property type="molecule type" value="Transcribed_RNA"/>
</dbReference>
<reference evidence="2" key="1">
    <citation type="submission" date="2018-02" db="EMBL/GenBank/DDBJ databases">
        <title>Rhizophora mucronata_Transcriptome.</title>
        <authorList>
            <person name="Meera S.P."/>
            <person name="Sreeshan A."/>
            <person name="Augustine A."/>
        </authorList>
    </citation>
    <scope>NUCLEOTIDE SEQUENCE</scope>
    <source>
        <tissue evidence="2">Leaf</tissue>
    </source>
</reference>
<evidence type="ECO:0000256" key="1">
    <source>
        <dbReference type="SAM" id="MobiDB-lite"/>
    </source>
</evidence>
<accession>A0A2P2P4X6</accession>
<dbReference type="AlphaFoldDB" id="A0A2P2P4X6"/>
<evidence type="ECO:0000313" key="2">
    <source>
        <dbReference type="EMBL" id="MBX49792.1"/>
    </source>
</evidence>
<protein>
    <submittedName>
        <fullName evidence="2">Uncharacterized protein</fullName>
    </submittedName>
</protein>
<proteinExistence type="predicted"/>